<accession>A0A1Y1YSV9</accession>
<comment type="caution">
    <text evidence="2">The sequence shown here is derived from an EMBL/GenBank/DDBJ whole genome shotgun (WGS) entry which is preliminary data.</text>
</comment>
<dbReference type="Proteomes" id="UP000193144">
    <property type="component" value="Unassembled WGS sequence"/>
</dbReference>
<protein>
    <submittedName>
        <fullName evidence="2">Uncharacterized protein</fullName>
    </submittedName>
</protein>
<dbReference type="AlphaFoldDB" id="A0A1Y1YSV9"/>
<name>A0A1Y1YSV9_9PLEO</name>
<feature type="region of interest" description="Disordered" evidence="1">
    <location>
        <begin position="188"/>
        <end position="215"/>
    </location>
</feature>
<feature type="compositionally biased region" description="Basic and acidic residues" evidence="1">
    <location>
        <begin position="195"/>
        <end position="208"/>
    </location>
</feature>
<evidence type="ECO:0000313" key="2">
    <source>
        <dbReference type="EMBL" id="ORY01049.1"/>
    </source>
</evidence>
<reference evidence="2 3" key="1">
    <citation type="submission" date="2016-07" db="EMBL/GenBank/DDBJ databases">
        <title>Pervasive Adenine N6-methylation of Active Genes in Fungi.</title>
        <authorList>
            <consortium name="DOE Joint Genome Institute"/>
            <person name="Mondo S.J."/>
            <person name="Dannebaum R.O."/>
            <person name="Kuo R.C."/>
            <person name="Labutti K."/>
            <person name="Haridas S."/>
            <person name="Kuo A."/>
            <person name="Salamov A."/>
            <person name="Ahrendt S.R."/>
            <person name="Lipzen A."/>
            <person name="Sullivan W."/>
            <person name="Andreopoulos W.B."/>
            <person name="Clum A."/>
            <person name="Lindquist E."/>
            <person name="Daum C."/>
            <person name="Ramamoorthy G.K."/>
            <person name="Gryganskyi A."/>
            <person name="Culley D."/>
            <person name="Magnuson J.K."/>
            <person name="James T.Y."/>
            <person name="O'Malley M.A."/>
            <person name="Stajich J.E."/>
            <person name="Spatafora J.W."/>
            <person name="Visel A."/>
            <person name="Grigoriev I.V."/>
        </authorList>
    </citation>
    <scope>NUCLEOTIDE SEQUENCE [LARGE SCALE GENOMIC DNA]</scope>
    <source>
        <strain evidence="2 3">CBS 115471</strain>
    </source>
</reference>
<gene>
    <name evidence="2" type="ORF">BCR34DRAFT_101129</name>
</gene>
<proteinExistence type="predicted"/>
<sequence>MLFYFLNNGFQLIFRPSLGAEILRSIKGRSCSVEIEAAVIPSDSNLLPRTQKDSGFATPPPSTAQLSALKTYCTGIPQSNFPNLQYDPSILYSDRTTQVPRYQISKYPNTKSSQHLPNRQNACHRYWRSYPPRRERPKYVRSPCPTYCPQGQEEGCWQDHRHRHRNRHYHHHPRHCFHFVQEVAEEEATTTRRALRGDTGVRSKEYDTQRTSQSI</sequence>
<dbReference type="EMBL" id="MCFA01000175">
    <property type="protein sequence ID" value="ORY01049.1"/>
    <property type="molecule type" value="Genomic_DNA"/>
</dbReference>
<evidence type="ECO:0000313" key="3">
    <source>
        <dbReference type="Proteomes" id="UP000193144"/>
    </source>
</evidence>
<evidence type="ECO:0000256" key="1">
    <source>
        <dbReference type="SAM" id="MobiDB-lite"/>
    </source>
</evidence>
<organism evidence="2 3">
    <name type="scientific">Clohesyomyces aquaticus</name>
    <dbReference type="NCBI Taxonomy" id="1231657"/>
    <lineage>
        <taxon>Eukaryota</taxon>
        <taxon>Fungi</taxon>
        <taxon>Dikarya</taxon>
        <taxon>Ascomycota</taxon>
        <taxon>Pezizomycotina</taxon>
        <taxon>Dothideomycetes</taxon>
        <taxon>Pleosporomycetidae</taxon>
        <taxon>Pleosporales</taxon>
        <taxon>Lindgomycetaceae</taxon>
        <taxon>Clohesyomyces</taxon>
    </lineage>
</organism>
<keyword evidence="3" id="KW-1185">Reference proteome</keyword>